<dbReference type="PANTHER" id="PTHR30371:SF0">
    <property type="entry name" value="SEC-INDEPENDENT PROTEIN TRANSLOCASE PROTEIN TATC, CHLOROPLASTIC-RELATED"/>
    <property type="match status" value="1"/>
</dbReference>
<dbReference type="EMBL" id="NXLV01000001">
    <property type="protein sequence ID" value="RDU72093.1"/>
    <property type="molecule type" value="Genomic_DNA"/>
</dbReference>
<dbReference type="HAMAP" id="MF_00902">
    <property type="entry name" value="TatC"/>
    <property type="match status" value="1"/>
</dbReference>
<keyword evidence="4 5" id="KW-0472">Membrane</keyword>
<evidence type="ECO:0000256" key="5">
    <source>
        <dbReference type="HAMAP-Rule" id="MF_00902"/>
    </source>
</evidence>
<dbReference type="GO" id="GO:0043953">
    <property type="term" value="P:protein transport by the Tat complex"/>
    <property type="evidence" value="ECO:0007669"/>
    <property type="project" value="UniProtKB-UniRule"/>
</dbReference>
<comment type="caution">
    <text evidence="6">The sequence shown here is derived from an EMBL/GenBank/DDBJ whole genome shotgun (WGS) entry which is preliminary data.</text>
</comment>
<dbReference type="GO" id="GO:0065002">
    <property type="term" value="P:intracellular protein transmembrane transport"/>
    <property type="evidence" value="ECO:0007669"/>
    <property type="project" value="TreeGrafter"/>
</dbReference>
<dbReference type="PRINTS" id="PR01840">
    <property type="entry name" value="TATCFAMILY"/>
</dbReference>
<feature type="transmembrane region" description="Helical" evidence="5">
    <location>
        <begin position="73"/>
        <end position="94"/>
    </location>
</feature>
<dbReference type="GO" id="GO:0009977">
    <property type="term" value="F:proton motive force dependent protein transmembrane transporter activity"/>
    <property type="evidence" value="ECO:0007669"/>
    <property type="project" value="TreeGrafter"/>
</dbReference>
<dbReference type="Proteomes" id="UP000257045">
    <property type="component" value="Unassembled WGS sequence"/>
</dbReference>
<comment type="function">
    <text evidence="5">Part of the twin-arginine translocation (Tat) system that transports large folded proteins containing a characteristic twin-arginine motif in their signal peptide across membranes.</text>
</comment>
<keyword evidence="2 5" id="KW-0812">Transmembrane</keyword>
<evidence type="ECO:0000313" key="7">
    <source>
        <dbReference type="Proteomes" id="UP000257045"/>
    </source>
</evidence>
<dbReference type="RefSeq" id="WP_115568723.1">
    <property type="nucleotide sequence ID" value="NZ_NXLV01000001.1"/>
</dbReference>
<keyword evidence="5" id="KW-0811">Translocation</keyword>
<comment type="subcellular location">
    <subcellularLocation>
        <location evidence="5">Cell membrane</location>
        <topology evidence="5">Multi-pass membrane protein</topology>
    </subcellularLocation>
    <subcellularLocation>
        <location evidence="1">Membrane</location>
        <topology evidence="1">Multi-pass membrane protein</topology>
    </subcellularLocation>
</comment>
<feature type="transmembrane region" description="Helical" evidence="5">
    <location>
        <begin position="215"/>
        <end position="235"/>
    </location>
</feature>
<comment type="similarity">
    <text evidence="5">Belongs to the TatC family.</text>
</comment>
<reference evidence="6 7" key="1">
    <citation type="submission" date="2018-04" db="EMBL/GenBank/DDBJ databases">
        <title>Novel Campyloabacter and Helicobacter Species and Strains.</title>
        <authorList>
            <person name="Mannion A.J."/>
            <person name="Shen Z."/>
            <person name="Fox J.G."/>
        </authorList>
    </citation>
    <scope>NUCLEOTIDE SEQUENCE [LARGE SCALE GENOMIC DNA]</scope>
    <source>
        <strain evidence="6 7">MIT 04-9366</strain>
    </source>
</reference>
<feature type="transmembrane region" description="Helical" evidence="5">
    <location>
        <begin position="16"/>
        <end position="34"/>
    </location>
</feature>
<dbReference type="OrthoDB" id="9777044at2"/>
<dbReference type="InterPro" id="IPR002033">
    <property type="entry name" value="TatC"/>
</dbReference>
<dbReference type="InterPro" id="IPR019820">
    <property type="entry name" value="Sec-indep_translocase_CS"/>
</dbReference>
<name>A0A3D8J3U4_9HELI</name>
<evidence type="ECO:0000313" key="6">
    <source>
        <dbReference type="EMBL" id="RDU72093.1"/>
    </source>
</evidence>
<dbReference type="GO" id="GO:0033281">
    <property type="term" value="C:TAT protein transport complex"/>
    <property type="evidence" value="ECO:0007669"/>
    <property type="project" value="UniProtKB-UniRule"/>
</dbReference>
<feature type="transmembrane region" description="Helical" evidence="5">
    <location>
        <begin position="106"/>
        <end position="133"/>
    </location>
</feature>
<evidence type="ECO:0000256" key="4">
    <source>
        <dbReference type="ARBA" id="ARBA00023136"/>
    </source>
</evidence>
<evidence type="ECO:0000256" key="2">
    <source>
        <dbReference type="ARBA" id="ARBA00022692"/>
    </source>
</evidence>
<evidence type="ECO:0000256" key="1">
    <source>
        <dbReference type="ARBA" id="ARBA00004141"/>
    </source>
</evidence>
<gene>
    <name evidence="5 6" type="primary">tatC</name>
    <name evidence="6" type="ORF">CQA58_00370</name>
</gene>
<organism evidence="6 7">
    <name type="scientific">Helicobacter brantae</name>
    <dbReference type="NCBI Taxonomy" id="375927"/>
    <lineage>
        <taxon>Bacteria</taxon>
        <taxon>Pseudomonadati</taxon>
        <taxon>Campylobacterota</taxon>
        <taxon>Epsilonproteobacteria</taxon>
        <taxon>Campylobacterales</taxon>
        <taxon>Helicobacteraceae</taxon>
        <taxon>Helicobacter</taxon>
    </lineage>
</organism>
<dbReference type="NCBIfam" id="TIGR00945">
    <property type="entry name" value="tatC"/>
    <property type="match status" value="1"/>
</dbReference>
<evidence type="ECO:0000256" key="3">
    <source>
        <dbReference type="ARBA" id="ARBA00022989"/>
    </source>
</evidence>
<protein>
    <recommendedName>
        <fullName evidence="5">Sec-independent protein translocase protein TatC</fullName>
    </recommendedName>
</protein>
<keyword evidence="3 5" id="KW-1133">Transmembrane helix</keyword>
<accession>A0A3D8J3U4</accession>
<dbReference type="Pfam" id="PF00902">
    <property type="entry name" value="TatC"/>
    <property type="match status" value="1"/>
</dbReference>
<feature type="transmembrane region" description="Helical" evidence="5">
    <location>
        <begin position="190"/>
        <end position="209"/>
    </location>
</feature>
<proteinExistence type="inferred from homology"/>
<feature type="transmembrane region" description="Helical" evidence="5">
    <location>
        <begin position="153"/>
        <end position="178"/>
    </location>
</feature>
<comment type="subunit">
    <text evidence="5">Forms a complex with TatA.</text>
</comment>
<keyword evidence="5" id="KW-1003">Cell membrane</keyword>
<keyword evidence="7" id="KW-1185">Reference proteome</keyword>
<keyword evidence="5" id="KW-0813">Transport</keyword>
<dbReference type="PANTHER" id="PTHR30371">
    <property type="entry name" value="SEC-INDEPENDENT PROTEIN TRANSLOCASE PROTEIN TATC"/>
    <property type="match status" value="1"/>
</dbReference>
<keyword evidence="5" id="KW-0653">Protein transport</keyword>
<sequence>MFEDLKPHIQDLRKRLVISFGVLIVVFFICFSFWETIFEWIKLPLSEAFGEGGVKGELVQLSPAEGVFTAMKVSFFASLALSMPVIFWQIWLFVAPGLYKHEKMIVLPFVFFASIMFAIGAGFAYFVVFPFVIKYILAFGNQQFSSSISVENYVTFFTRLILGFGIAFELPVLSYFLGKIGLITDATLKGFFKYAIVIIFIIAAVITPPDVLSQFFMAIPLIGLYGLSILILSFVNPAPKEEEESEEDDEEEEKS</sequence>
<dbReference type="AlphaFoldDB" id="A0A3D8J3U4"/>
<dbReference type="PROSITE" id="PS01218">
    <property type="entry name" value="TATC"/>
    <property type="match status" value="1"/>
</dbReference>